<dbReference type="EMBL" id="CAXITT010000070">
    <property type="protein sequence ID" value="CAL1530495.1"/>
    <property type="molecule type" value="Genomic_DNA"/>
</dbReference>
<name>A0AAV2H9W6_LYMST</name>
<comment type="caution">
    <text evidence="1">The sequence shown here is derived from an EMBL/GenBank/DDBJ whole genome shotgun (WGS) entry which is preliminary data.</text>
</comment>
<protein>
    <submittedName>
        <fullName evidence="1">Uncharacterized protein</fullName>
    </submittedName>
</protein>
<dbReference type="PANTHER" id="PTHR16260">
    <property type="entry name" value="SIMILAR TO 1700123O20RIK PROTEIN"/>
    <property type="match status" value="1"/>
</dbReference>
<evidence type="ECO:0000313" key="1">
    <source>
        <dbReference type="EMBL" id="CAL1530495.1"/>
    </source>
</evidence>
<sequence>MYLVMSLGNVEKEIQCVLHWFTTWSHLQKQDFLKDLLDKLIPNYVDSLFDSMKSLGVSDKPPSIFQCQLKLFSQWFSNWTDAERKDFMIKIQCIDPGFVATFNEQATLLVQQGSYHTDKQLFWSNKGPSTQTSNSFGPTKVLAHKITFLLVQLGS</sequence>
<organism evidence="1 2">
    <name type="scientific">Lymnaea stagnalis</name>
    <name type="common">Great pond snail</name>
    <name type="synonym">Helix stagnalis</name>
    <dbReference type="NCBI Taxonomy" id="6523"/>
    <lineage>
        <taxon>Eukaryota</taxon>
        <taxon>Metazoa</taxon>
        <taxon>Spiralia</taxon>
        <taxon>Lophotrochozoa</taxon>
        <taxon>Mollusca</taxon>
        <taxon>Gastropoda</taxon>
        <taxon>Heterobranchia</taxon>
        <taxon>Euthyneura</taxon>
        <taxon>Panpulmonata</taxon>
        <taxon>Hygrophila</taxon>
        <taxon>Lymnaeoidea</taxon>
        <taxon>Lymnaeidae</taxon>
        <taxon>Lymnaea</taxon>
    </lineage>
</organism>
<gene>
    <name evidence="1" type="ORF">GSLYS_00004620001</name>
</gene>
<dbReference type="AlphaFoldDB" id="A0AAV2H9W6"/>
<accession>A0AAV2H9W6</accession>
<dbReference type="InterPro" id="IPR028019">
    <property type="entry name" value="DUF4508"/>
</dbReference>
<keyword evidence="2" id="KW-1185">Reference proteome</keyword>
<reference evidence="1 2" key="1">
    <citation type="submission" date="2024-04" db="EMBL/GenBank/DDBJ databases">
        <authorList>
            <consortium name="Genoscope - CEA"/>
            <person name="William W."/>
        </authorList>
    </citation>
    <scope>NUCLEOTIDE SEQUENCE [LARGE SCALE GENOMIC DNA]</scope>
</reference>
<proteinExistence type="predicted"/>
<dbReference type="PANTHER" id="PTHR16260:SF3">
    <property type="entry name" value="CHROMOSOME 14 OPEN READING FRAME 119-LIKE-RELATED"/>
    <property type="match status" value="1"/>
</dbReference>
<evidence type="ECO:0000313" key="2">
    <source>
        <dbReference type="Proteomes" id="UP001497497"/>
    </source>
</evidence>
<dbReference type="Pfam" id="PF14969">
    <property type="entry name" value="DUF4508"/>
    <property type="match status" value="1"/>
</dbReference>
<dbReference type="Proteomes" id="UP001497497">
    <property type="component" value="Unassembled WGS sequence"/>
</dbReference>